<evidence type="ECO:0000313" key="1">
    <source>
        <dbReference type="EMBL" id="AYB69385.1"/>
    </source>
</evidence>
<organism evidence="1 2">
    <name type="scientific">Mycobacterium phage Gancho</name>
    <dbReference type="NCBI Taxonomy" id="2301613"/>
    <lineage>
        <taxon>Viruses</taxon>
        <taxon>Duplodnaviria</taxon>
        <taxon>Heunggongvirae</taxon>
        <taxon>Uroviricota</taxon>
        <taxon>Caudoviricetes</taxon>
        <taxon>Gilesvirus</taxon>
        <taxon>Gilesvirus giles</taxon>
    </lineage>
</organism>
<evidence type="ECO:0000313" key="2">
    <source>
        <dbReference type="Proteomes" id="UP000273282"/>
    </source>
</evidence>
<protein>
    <recommendedName>
        <fullName evidence="3">SsDNA binding protein</fullName>
    </recommendedName>
</protein>
<proteinExistence type="predicted"/>
<dbReference type="EMBL" id="MH727549">
    <property type="protein sequence ID" value="AYB69385.1"/>
    <property type="molecule type" value="Genomic_DNA"/>
</dbReference>
<accession>A0A385UEQ8</accession>
<evidence type="ECO:0008006" key="3">
    <source>
        <dbReference type="Google" id="ProtNLM"/>
    </source>
</evidence>
<gene>
    <name evidence="1" type="primary">43</name>
    <name evidence="1" type="ORF">SEA_GANCHO_43</name>
</gene>
<sequence length="243" mass="26237">MQPGGGRIATMNNAPKSTTVTIDGRKFVVTTYVDPHPDMHGTDRIEFKESCPRCGGTGIYEWWTAHGKGRGTCFLCLGARWVYRTRSVAAIRREAKVEAVWREHGDTLRAESAAKAAAVAAEQAAAEFAKAWDEAHAEQARRAALVTGFVAEVGAKADVIGTVTVATTFEVSSYRIRGGGDLKALVVVKLDDGRVVKATGTGQSLFDAERGARVRIRGTVRERATYKGQDQTVLTRAKITPAE</sequence>
<name>A0A385UEQ8_9CAUD</name>
<reference evidence="1 2" key="1">
    <citation type="submission" date="2018-08" db="EMBL/GenBank/DDBJ databases">
        <authorList>
            <person name="Ponder J.K."/>
            <person name="Bai Y."/>
            <person name="Zhang J."/>
            <person name="Jiang H."/>
            <person name="Camp R.W."/>
            <person name="Howard K.A."/>
            <person name="Garcia M.A."/>
            <person name="Hibshamn G.N."/>
            <person name="Valenteen J.P."/>
            <person name="Fillman C.L."/>
            <person name="Guild N.A."/>
            <person name="Molloy S.D."/>
            <person name="Garlena R.A."/>
            <person name="Russell D.A."/>
            <person name="Pope W.H."/>
            <person name="Jacobs-Sera D."/>
            <person name="Hatfull G.F."/>
        </authorList>
    </citation>
    <scope>NUCLEOTIDE SEQUENCE [LARGE SCALE GENOMIC DNA]</scope>
</reference>
<dbReference type="Proteomes" id="UP000273282">
    <property type="component" value="Segment"/>
</dbReference>